<dbReference type="EMBL" id="JARAOO010000005">
    <property type="protein sequence ID" value="KAJ7969451.1"/>
    <property type="molecule type" value="Genomic_DNA"/>
</dbReference>
<evidence type="ECO:0000313" key="2">
    <source>
        <dbReference type="Proteomes" id="UP001163823"/>
    </source>
</evidence>
<organism evidence="1 2">
    <name type="scientific">Quillaja saponaria</name>
    <name type="common">Soap bark tree</name>
    <dbReference type="NCBI Taxonomy" id="32244"/>
    <lineage>
        <taxon>Eukaryota</taxon>
        <taxon>Viridiplantae</taxon>
        <taxon>Streptophyta</taxon>
        <taxon>Embryophyta</taxon>
        <taxon>Tracheophyta</taxon>
        <taxon>Spermatophyta</taxon>
        <taxon>Magnoliopsida</taxon>
        <taxon>eudicotyledons</taxon>
        <taxon>Gunneridae</taxon>
        <taxon>Pentapetalae</taxon>
        <taxon>rosids</taxon>
        <taxon>fabids</taxon>
        <taxon>Fabales</taxon>
        <taxon>Quillajaceae</taxon>
        <taxon>Quillaja</taxon>
    </lineage>
</organism>
<dbReference type="KEGG" id="qsa:O6P43_013420"/>
<evidence type="ECO:0000313" key="1">
    <source>
        <dbReference type="EMBL" id="KAJ7969451.1"/>
    </source>
</evidence>
<reference evidence="1" key="1">
    <citation type="journal article" date="2023" name="Science">
        <title>Elucidation of the pathway for biosynthesis of saponin adjuvants from the soapbark tree.</title>
        <authorList>
            <person name="Reed J."/>
            <person name="Orme A."/>
            <person name="El-Demerdash A."/>
            <person name="Owen C."/>
            <person name="Martin L.B.B."/>
            <person name="Misra R.C."/>
            <person name="Kikuchi S."/>
            <person name="Rejzek M."/>
            <person name="Martin A.C."/>
            <person name="Harkess A."/>
            <person name="Leebens-Mack J."/>
            <person name="Louveau T."/>
            <person name="Stephenson M.J."/>
            <person name="Osbourn A."/>
        </authorList>
    </citation>
    <scope>NUCLEOTIDE SEQUENCE</scope>
    <source>
        <strain evidence="1">S10</strain>
    </source>
</reference>
<dbReference type="AlphaFoldDB" id="A0AAD7M5J7"/>
<keyword evidence="2" id="KW-1185">Reference proteome</keyword>
<sequence length="77" mass="8992">MNANDPYSFIVEICHVSFLKGPITSPPLWRRVHKHVFHTPTEELAVSTSDDQPRLMEFEHCTDNQTVFDDEIEDVDY</sequence>
<proteinExistence type="predicted"/>
<accession>A0AAD7M5J7</accession>
<comment type="caution">
    <text evidence="1">The sequence shown here is derived from an EMBL/GenBank/DDBJ whole genome shotgun (WGS) entry which is preliminary data.</text>
</comment>
<dbReference type="Proteomes" id="UP001163823">
    <property type="component" value="Chromosome 5"/>
</dbReference>
<name>A0AAD7M5J7_QUISA</name>
<protein>
    <submittedName>
        <fullName evidence="1">Uncharacterized protein</fullName>
    </submittedName>
</protein>
<gene>
    <name evidence="1" type="ORF">O6P43_013420</name>
</gene>